<dbReference type="PANTHER" id="PTHR33148:SF48">
    <property type="entry name" value="DUF4228 DOMAIN PROTEIN"/>
    <property type="match status" value="1"/>
</dbReference>
<protein>
    <submittedName>
        <fullName evidence="1">Uncharacterized protein</fullName>
    </submittedName>
</protein>
<dbReference type="OrthoDB" id="1406886at2759"/>
<proteinExistence type="predicted"/>
<comment type="caution">
    <text evidence="1">The sequence shown here is derived from an EMBL/GenBank/DDBJ whole genome shotgun (WGS) entry which is preliminary data.</text>
</comment>
<dbReference type="EMBL" id="VOIH02000011">
    <property type="protein sequence ID" value="KAF3434177.1"/>
    <property type="molecule type" value="Genomic_DNA"/>
</dbReference>
<dbReference type="InterPro" id="IPR025322">
    <property type="entry name" value="PADRE_dom"/>
</dbReference>
<organism evidence="1 2">
    <name type="scientific">Rhamnella rubrinervis</name>
    <dbReference type="NCBI Taxonomy" id="2594499"/>
    <lineage>
        <taxon>Eukaryota</taxon>
        <taxon>Viridiplantae</taxon>
        <taxon>Streptophyta</taxon>
        <taxon>Embryophyta</taxon>
        <taxon>Tracheophyta</taxon>
        <taxon>Spermatophyta</taxon>
        <taxon>Magnoliopsida</taxon>
        <taxon>eudicotyledons</taxon>
        <taxon>Gunneridae</taxon>
        <taxon>Pentapetalae</taxon>
        <taxon>rosids</taxon>
        <taxon>fabids</taxon>
        <taxon>Rosales</taxon>
        <taxon>Rhamnaceae</taxon>
        <taxon>rhamnoid group</taxon>
        <taxon>Rhamneae</taxon>
        <taxon>Rhamnella</taxon>
    </lineage>
</organism>
<name>A0A8K0DN29_9ROSA</name>
<dbReference type="PANTHER" id="PTHR33148">
    <property type="entry name" value="PLASTID MOVEMENT IMPAIRED PROTEIN-RELATED"/>
    <property type="match status" value="1"/>
</dbReference>
<evidence type="ECO:0000313" key="1">
    <source>
        <dbReference type="EMBL" id="KAF3434177.1"/>
    </source>
</evidence>
<dbReference type="Pfam" id="PF14009">
    <property type="entry name" value="PADRE"/>
    <property type="match status" value="1"/>
</dbReference>
<dbReference type="Proteomes" id="UP000796880">
    <property type="component" value="Unassembled WGS sequence"/>
</dbReference>
<accession>A0A8K0DN29</accession>
<gene>
    <name evidence="1" type="ORF">FNV43_RR25280</name>
</gene>
<reference evidence="1" key="1">
    <citation type="submission" date="2020-03" db="EMBL/GenBank/DDBJ databases">
        <title>A high-quality chromosome-level genome assembly of a woody plant with both climbing and erect habits, Rhamnella rubrinervis.</title>
        <authorList>
            <person name="Lu Z."/>
            <person name="Yang Y."/>
            <person name="Zhu X."/>
            <person name="Sun Y."/>
        </authorList>
    </citation>
    <scope>NUCLEOTIDE SEQUENCE</scope>
    <source>
        <strain evidence="1">BYM</strain>
        <tissue evidence="1">Leaf</tissue>
    </source>
</reference>
<sequence>MGNCLFGGGLGEGDEDGVVIKVVTSNGGIMELLSPITVGCITNEFPGHGIFRSHDLFWKPLCEEEVLVGGESYYLLPLSAGGEEEVEGDHNNQMVIREGHVRSNSVLPTTNHSLVATYRMSLSVDYQRHSSMLKAHPFSTSTSFSSSRAMKNSSSSSSGIWKVKLVISPQQLLEILSQESLTHQLIESGRTVAKCRTSITRNTAASLSLSDHWSLSSSCRNASSDALLHI</sequence>
<keyword evidence="2" id="KW-1185">Reference proteome</keyword>
<dbReference type="AlphaFoldDB" id="A0A8K0DN29"/>
<evidence type="ECO:0000313" key="2">
    <source>
        <dbReference type="Proteomes" id="UP000796880"/>
    </source>
</evidence>